<dbReference type="CDD" id="cd06222">
    <property type="entry name" value="RNase_H_like"/>
    <property type="match status" value="1"/>
</dbReference>
<reference evidence="2" key="4">
    <citation type="submission" date="2019-03" db="UniProtKB">
        <authorList>
            <consortium name="EnsemblPlants"/>
        </authorList>
    </citation>
    <scope>IDENTIFICATION</scope>
</reference>
<dbReference type="Gene3D" id="3.30.420.10">
    <property type="entry name" value="Ribonuclease H-like superfamily/Ribonuclease H"/>
    <property type="match status" value="1"/>
</dbReference>
<reference evidence="3" key="2">
    <citation type="journal article" date="2017" name="Nat. Plants">
        <title>The Aegilops tauschii genome reveals multiple impacts of transposons.</title>
        <authorList>
            <person name="Zhao G."/>
            <person name="Zou C."/>
            <person name="Li K."/>
            <person name="Wang K."/>
            <person name="Li T."/>
            <person name="Gao L."/>
            <person name="Zhang X."/>
            <person name="Wang H."/>
            <person name="Yang Z."/>
            <person name="Liu X."/>
            <person name="Jiang W."/>
            <person name="Mao L."/>
            <person name="Kong X."/>
            <person name="Jiao Y."/>
            <person name="Jia J."/>
        </authorList>
    </citation>
    <scope>NUCLEOTIDE SEQUENCE [LARGE SCALE GENOMIC DNA]</scope>
    <source>
        <strain evidence="3">cv. AL8/78</strain>
    </source>
</reference>
<evidence type="ECO:0000313" key="2">
    <source>
        <dbReference type="EnsemblPlants" id="AET7Gv21027200.1"/>
    </source>
</evidence>
<dbReference type="PANTHER" id="PTHR47074">
    <property type="entry name" value="BNAC02G40300D PROTEIN"/>
    <property type="match status" value="1"/>
</dbReference>
<reference evidence="3" key="1">
    <citation type="journal article" date="2014" name="Science">
        <title>Ancient hybridizations among the ancestral genomes of bread wheat.</title>
        <authorList>
            <consortium name="International Wheat Genome Sequencing Consortium,"/>
            <person name="Marcussen T."/>
            <person name="Sandve S.R."/>
            <person name="Heier L."/>
            <person name="Spannagl M."/>
            <person name="Pfeifer M."/>
            <person name="Jakobsen K.S."/>
            <person name="Wulff B.B."/>
            <person name="Steuernagel B."/>
            <person name="Mayer K.F."/>
            <person name="Olsen O.A."/>
        </authorList>
    </citation>
    <scope>NUCLEOTIDE SEQUENCE [LARGE SCALE GENOMIC DNA]</scope>
    <source>
        <strain evidence="3">cv. AL8/78</strain>
    </source>
</reference>
<dbReference type="Gramene" id="AET7Gv21027200.1">
    <property type="protein sequence ID" value="AET7Gv21027200.1"/>
    <property type="gene ID" value="AET7Gv21027200"/>
</dbReference>
<proteinExistence type="predicted"/>
<feature type="domain" description="RNase H type-1" evidence="1">
    <location>
        <begin position="1"/>
        <end position="70"/>
    </location>
</feature>
<dbReference type="InterPro" id="IPR002156">
    <property type="entry name" value="RNaseH_domain"/>
</dbReference>
<name>A0A453SQI6_AEGTS</name>
<organism evidence="2 3">
    <name type="scientific">Aegilops tauschii subsp. strangulata</name>
    <name type="common">Goatgrass</name>
    <dbReference type="NCBI Taxonomy" id="200361"/>
    <lineage>
        <taxon>Eukaryota</taxon>
        <taxon>Viridiplantae</taxon>
        <taxon>Streptophyta</taxon>
        <taxon>Embryophyta</taxon>
        <taxon>Tracheophyta</taxon>
        <taxon>Spermatophyta</taxon>
        <taxon>Magnoliopsida</taxon>
        <taxon>Liliopsida</taxon>
        <taxon>Poales</taxon>
        <taxon>Poaceae</taxon>
        <taxon>BOP clade</taxon>
        <taxon>Pooideae</taxon>
        <taxon>Triticodae</taxon>
        <taxon>Triticeae</taxon>
        <taxon>Triticinae</taxon>
        <taxon>Aegilops</taxon>
    </lineage>
</organism>
<dbReference type="GO" id="GO:0003676">
    <property type="term" value="F:nucleic acid binding"/>
    <property type="evidence" value="ECO:0007669"/>
    <property type="project" value="InterPro"/>
</dbReference>
<evidence type="ECO:0000259" key="1">
    <source>
        <dbReference type="Pfam" id="PF13456"/>
    </source>
</evidence>
<reference evidence="2" key="5">
    <citation type="journal article" date="2021" name="G3 (Bethesda)">
        <title>Aegilops tauschii genome assembly Aet v5.0 features greater sequence contiguity and improved annotation.</title>
        <authorList>
            <person name="Wang L."/>
            <person name="Zhu T."/>
            <person name="Rodriguez J.C."/>
            <person name="Deal K.R."/>
            <person name="Dubcovsky J."/>
            <person name="McGuire P.E."/>
            <person name="Lux T."/>
            <person name="Spannagl M."/>
            <person name="Mayer K.F.X."/>
            <person name="Baldrich P."/>
            <person name="Meyers B.C."/>
            <person name="Huo N."/>
            <person name="Gu Y.Q."/>
            <person name="Zhou H."/>
            <person name="Devos K.M."/>
            <person name="Bennetzen J.L."/>
            <person name="Unver T."/>
            <person name="Budak H."/>
            <person name="Gulick P.J."/>
            <person name="Galiba G."/>
            <person name="Kalapos B."/>
            <person name="Nelson D.R."/>
            <person name="Li P."/>
            <person name="You F.M."/>
            <person name="Luo M.C."/>
            <person name="Dvorak J."/>
        </authorList>
    </citation>
    <scope>NUCLEOTIDE SEQUENCE [LARGE SCALE GENOMIC DNA]</scope>
    <source>
        <strain evidence="2">cv. AL8/78</strain>
    </source>
</reference>
<dbReference type="Proteomes" id="UP000015105">
    <property type="component" value="Chromosome 7D"/>
</dbReference>
<dbReference type="GO" id="GO:0004523">
    <property type="term" value="F:RNA-DNA hybrid ribonuclease activity"/>
    <property type="evidence" value="ECO:0007669"/>
    <property type="project" value="InterPro"/>
</dbReference>
<dbReference type="AlphaFoldDB" id="A0A453SQI6"/>
<dbReference type="InterPro" id="IPR052929">
    <property type="entry name" value="RNase_H-like_EbsB-rel"/>
</dbReference>
<keyword evidence="3" id="KW-1185">Reference proteome</keyword>
<accession>A0A453SQI6</accession>
<protein>
    <recommendedName>
        <fullName evidence="1">RNase H type-1 domain-containing protein</fullName>
    </recommendedName>
</protein>
<reference evidence="2" key="3">
    <citation type="journal article" date="2017" name="Nature">
        <title>Genome sequence of the progenitor of the wheat D genome Aegilops tauschii.</title>
        <authorList>
            <person name="Luo M.C."/>
            <person name="Gu Y.Q."/>
            <person name="Puiu D."/>
            <person name="Wang H."/>
            <person name="Twardziok S.O."/>
            <person name="Deal K.R."/>
            <person name="Huo N."/>
            <person name="Zhu T."/>
            <person name="Wang L."/>
            <person name="Wang Y."/>
            <person name="McGuire P.E."/>
            <person name="Liu S."/>
            <person name="Long H."/>
            <person name="Ramasamy R.K."/>
            <person name="Rodriguez J.C."/>
            <person name="Van S.L."/>
            <person name="Yuan L."/>
            <person name="Wang Z."/>
            <person name="Xia Z."/>
            <person name="Xiao L."/>
            <person name="Anderson O.D."/>
            <person name="Ouyang S."/>
            <person name="Liang Y."/>
            <person name="Zimin A.V."/>
            <person name="Pertea G."/>
            <person name="Qi P."/>
            <person name="Bennetzen J.L."/>
            <person name="Dai X."/>
            <person name="Dawson M.W."/>
            <person name="Muller H.G."/>
            <person name="Kugler K."/>
            <person name="Rivarola-Duarte L."/>
            <person name="Spannagl M."/>
            <person name="Mayer K.F.X."/>
            <person name="Lu F.H."/>
            <person name="Bevan M.W."/>
            <person name="Leroy P."/>
            <person name="Li P."/>
            <person name="You F.M."/>
            <person name="Sun Q."/>
            <person name="Liu Z."/>
            <person name="Lyons E."/>
            <person name="Wicker T."/>
            <person name="Salzberg S.L."/>
            <person name="Devos K.M."/>
            <person name="Dvorak J."/>
        </authorList>
    </citation>
    <scope>NUCLEOTIDE SEQUENCE [LARGE SCALE GENOMIC DNA]</scope>
    <source>
        <strain evidence="2">cv. AL8/78</strain>
    </source>
</reference>
<evidence type="ECO:0000313" key="3">
    <source>
        <dbReference type="Proteomes" id="UP000015105"/>
    </source>
</evidence>
<dbReference type="InterPro" id="IPR036397">
    <property type="entry name" value="RNaseH_sf"/>
</dbReference>
<dbReference type="EnsemblPlants" id="AET7Gv21027200.1">
    <property type="protein sequence ID" value="AET7Gv21027200.1"/>
    <property type="gene ID" value="AET7Gv21027200"/>
</dbReference>
<sequence length="99" mass="11252">MWLAQRIGCNRLIIESDSLTAIEAVNQREAFGPDVVVITECNHMRLEFASMSCDHCFRESNEVDDALAKHSFSSRCSEVWEESIPDFISPFIVKDLSII</sequence>
<dbReference type="Pfam" id="PF13456">
    <property type="entry name" value="RVT_3"/>
    <property type="match status" value="1"/>
</dbReference>
<dbReference type="InterPro" id="IPR044730">
    <property type="entry name" value="RNase_H-like_dom_plant"/>
</dbReference>
<dbReference type="PANTHER" id="PTHR47074:SF47">
    <property type="entry name" value="RNASE H TYPE-1 DOMAIN-CONTAINING PROTEIN"/>
    <property type="match status" value="1"/>
</dbReference>